<evidence type="ECO:0000313" key="3">
    <source>
        <dbReference type="EMBL" id="QRQ91287.1"/>
    </source>
</evidence>
<dbReference type="InterPro" id="IPR013321">
    <property type="entry name" value="Arc_rbn_hlx_hlx"/>
</dbReference>
<dbReference type="PANTHER" id="PTHR38781:SF1">
    <property type="entry name" value="ANTITOXIN DINJ-RELATED"/>
    <property type="match status" value="1"/>
</dbReference>
<comment type="similarity">
    <text evidence="1">Belongs to the RelB/DinJ antitoxin family.</text>
</comment>
<gene>
    <name evidence="4" type="ORF">CO2235_MP30002</name>
    <name evidence="3" type="ORF">JTE92_11830</name>
</gene>
<dbReference type="GO" id="GO:0044010">
    <property type="term" value="P:single-species biofilm formation"/>
    <property type="evidence" value="ECO:0007669"/>
    <property type="project" value="InterPro"/>
</dbReference>
<dbReference type="Gene3D" id="1.10.1220.10">
    <property type="entry name" value="Met repressor-like"/>
    <property type="match status" value="1"/>
</dbReference>
<dbReference type="EMBL" id="CP069811">
    <property type="protein sequence ID" value="QRQ91287.1"/>
    <property type="molecule type" value="Genomic_DNA"/>
</dbReference>
<reference evidence="3 5" key="2">
    <citation type="submission" date="2021-02" db="EMBL/GenBank/DDBJ databases">
        <title>Complete Genome Sequence of Cupriavidus oxalaticus Strain Ox1, a Soil Oxalate-Degrading Species.</title>
        <authorList>
            <person name="Palmieri F."/>
            <person name="Udriet P."/>
            <person name="Deuasquier M."/>
            <person name="Beaudoing E."/>
            <person name="Johnson S.L."/>
            <person name="Davenport K.W."/>
            <person name="Chain P.S."/>
            <person name="Bindschedler S."/>
            <person name="Junier P."/>
        </authorList>
    </citation>
    <scope>NUCLEOTIDE SEQUENCE [LARGE SCALE GENOMIC DNA]</scope>
    <source>
        <strain evidence="3 5">Ox1</strain>
    </source>
</reference>
<dbReference type="PIRSF" id="PIRSF003108">
    <property type="entry name" value="DinJ"/>
    <property type="match status" value="1"/>
</dbReference>
<name>A0A375GN25_9BURK</name>
<dbReference type="Pfam" id="PF04221">
    <property type="entry name" value="RelB"/>
    <property type="match status" value="1"/>
</dbReference>
<sequence length="88" mass="9323">MPASTFVRARIDQQIKEEAAAVLEAMGLTVSDAIRMLLTRIALEQALPSGLITPNPATIAALKEARTGGLRKFGSVAALMADLNDEDD</sequence>
<evidence type="ECO:0000256" key="1">
    <source>
        <dbReference type="ARBA" id="ARBA00010562"/>
    </source>
</evidence>
<evidence type="ECO:0000313" key="5">
    <source>
        <dbReference type="Proteomes" id="UP000623307"/>
    </source>
</evidence>
<evidence type="ECO:0000313" key="4">
    <source>
        <dbReference type="EMBL" id="SPC20627.1"/>
    </source>
</evidence>
<dbReference type="Proteomes" id="UP000256862">
    <property type="component" value="Plasmid CO2235_mp"/>
</dbReference>
<dbReference type="EMBL" id="OGUS01000138">
    <property type="protein sequence ID" value="SPC20627.1"/>
    <property type="molecule type" value="Genomic_DNA"/>
</dbReference>
<dbReference type="RefSeq" id="WP_063237555.1">
    <property type="nucleotide sequence ID" value="NZ_CP069809.1"/>
</dbReference>
<dbReference type="InterPro" id="IPR007337">
    <property type="entry name" value="RelB/DinJ"/>
</dbReference>
<dbReference type="NCBIfam" id="TIGR02384">
    <property type="entry name" value="RelB_DinJ"/>
    <property type="match status" value="1"/>
</dbReference>
<dbReference type="GO" id="GO:0006355">
    <property type="term" value="P:regulation of DNA-templated transcription"/>
    <property type="evidence" value="ECO:0007669"/>
    <property type="project" value="InterPro"/>
</dbReference>
<dbReference type="PANTHER" id="PTHR38781">
    <property type="entry name" value="ANTITOXIN DINJ-RELATED"/>
    <property type="match status" value="1"/>
</dbReference>
<dbReference type="GO" id="GO:0006351">
    <property type="term" value="P:DNA-templated transcription"/>
    <property type="evidence" value="ECO:0007669"/>
    <property type="project" value="TreeGrafter"/>
</dbReference>
<accession>A0A375GN25</accession>
<organism evidence="4">
    <name type="scientific">Cupriavidus oxalaticus</name>
    <dbReference type="NCBI Taxonomy" id="96344"/>
    <lineage>
        <taxon>Bacteria</taxon>
        <taxon>Pseudomonadati</taxon>
        <taxon>Pseudomonadota</taxon>
        <taxon>Betaproteobacteria</taxon>
        <taxon>Burkholderiales</taxon>
        <taxon>Burkholderiaceae</taxon>
        <taxon>Cupriavidus</taxon>
    </lineage>
</organism>
<dbReference type="Proteomes" id="UP000623307">
    <property type="component" value="Chromosome 1"/>
</dbReference>
<dbReference type="GeneID" id="303490220"/>
<dbReference type="GO" id="GO:0000987">
    <property type="term" value="F:cis-regulatory region sequence-specific DNA binding"/>
    <property type="evidence" value="ECO:0007669"/>
    <property type="project" value="InterPro"/>
</dbReference>
<keyword evidence="5" id="KW-1185">Reference proteome</keyword>
<keyword evidence="2" id="KW-1277">Toxin-antitoxin system</keyword>
<dbReference type="GO" id="GO:0015643">
    <property type="term" value="F:toxic substance binding"/>
    <property type="evidence" value="ECO:0007669"/>
    <property type="project" value="InterPro"/>
</dbReference>
<dbReference type="AlphaFoldDB" id="A0A375GN25"/>
<proteinExistence type="inferred from homology"/>
<dbReference type="OrthoDB" id="1666683at2"/>
<reference evidence="4" key="1">
    <citation type="submission" date="2018-01" db="EMBL/GenBank/DDBJ databases">
        <authorList>
            <person name="Clerissi C."/>
        </authorList>
    </citation>
    <scope>NUCLEOTIDE SEQUENCE</scope>
    <source>
        <strain evidence="4">Cupriavidus oxalaticus LMG 2235</strain>
    </source>
</reference>
<evidence type="ECO:0000256" key="2">
    <source>
        <dbReference type="ARBA" id="ARBA00022649"/>
    </source>
</evidence>
<protein>
    <submittedName>
        <fullName evidence="4">DNA-damage-inducible protein J</fullName>
    </submittedName>
    <submittedName>
        <fullName evidence="3">Type II toxin-antitoxin system RelB/DinJ family antitoxin</fullName>
    </submittedName>
</protein>
<dbReference type="InterPro" id="IPR026262">
    <property type="entry name" value="DinJ"/>
</dbReference>